<protein>
    <recommendedName>
        <fullName evidence="4">Type IX secretion system membrane protein PorP/SprF</fullName>
    </recommendedName>
</protein>
<evidence type="ECO:0000256" key="1">
    <source>
        <dbReference type="SAM" id="SignalP"/>
    </source>
</evidence>
<dbReference type="RefSeq" id="WP_338396762.1">
    <property type="nucleotide sequence ID" value="NZ_AP025292.1"/>
</dbReference>
<dbReference type="InterPro" id="IPR019861">
    <property type="entry name" value="PorP/SprF_Bacteroidetes"/>
</dbReference>
<dbReference type="Proteomes" id="UP001354989">
    <property type="component" value="Chromosome"/>
</dbReference>
<gene>
    <name evidence="2" type="ORF">PEPS_16680</name>
</gene>
<accession>A0ABN6L863</accession>
<sequence length="353" mass="38779">MPINFNSMLLLKPLRYLFLFGLLICGAFSAHAQDPQFSQFYAAPLYLNPGFTGNTQMTRFGLNYRNQWPSLPGSFVTYSAYVDHYIDDYNSGIGLLAVGDQIGLGSVSSNMIAMTYAYQLPISRNLSFRPGVQLSYTSQNANYSNLVFGSQIDPGTGEILPPGQGIDPSLTGVNNGFMDLGLGGVLYSKSAWLGVSAYHLLQPNLSAIDNSDDKLPMKFSAHGGYRFVISKKAGRGYSARDYAITPTFQYKLQGKFDQLDLGLYAHLSPIVLGLWYRGIPVRTTGDHNNSDSMVGLVGFEWNGFNFGYSYDYTISGLSSRSGGAHEVSVTYVVFLGDKRKPAKHIRQIPCPAF</sequence>
<keyword evidence="1" id="KW-0732">Signal</keyword>
<feature type="signal peptide" evidence="1">
    <location>
        <begin position="1"/>
        <end position="32"/>
    </location>
</feature>
<name>A0ABN6L863_9BACT</name>
<evidence type="ECO:0000313" key="2">
    <source>
        <dbReference type="EMBL" id="BDC99387.1"/>
    </source>
</evidence>
<dbReference type="EMBL" id="AP025292">
    <property type="protein sequence ID" value="BDC99387.1"/>
    <property type="molecule type" value="Genomic_DNA"/>
</dbReference>
<organism evidence="2 3">
    <name type="scientific">Persicobacter psychrovividus</name>
    <dbReference type="NCBI Taxonomy" id="387638"/>
    <lineage>
        <taxon>Bacteria</taxon>
        <taxon>Pseudomonadati</taxon>
        <taxon>Bacteroidota</taxon>
        <taxon>Cytophagia</taxon>
        <taxon>Cytophagales</taxon>
        <taxon>Persicobacteraceae</taxon>
        <taxon>Persicobacter</taxon>
    </lineage>
</organism>
<proteinExistence type="predicted"/>
<reference evidence="2 3" key="1">
    <citation type="submission" date="2021-12" db="EMBL/GenBank/DDBJ databases">
        <title>Genome sequencing of bacteria with rrn-lacking chromosome and rrn-plasmid.</title>
        <authorList>
            <person name="Anda M."/>
            <person name="Iwasaki W."/>
        </authorList>
    </citation>
    <scope>NUCLEOTIDE SEQUENCE [LARGE SCALE GENOMIC DNA]</scope>
    <source>
        <strain evidence="2 3">NBRC 101262</strain>
    </source>
</reference>
<evidence type="ECO:0000313" key="3">
    <source>
        <dbReference type="Proteomes" id="UP001354989"/>
    </source>
</evidence>
<dbReference type="Pfam" id="PF11751">
    <property type="entry name" value="PorP_SprF"/>
    <property type="match status" value="1"/>
</dbReference>
<keyword evidence="3" id="KW-1185">Reference proteome</keyword>
<feature type="chain" id="PRO_5046964720" description="Type IX secretion system membrane protein PorP/SprF" evidence="1">
    <location>
        <begin position="33"/>
        <end position="353"/>
    </location>
</feature>
<evidence type="ECO:0008006" key="4">
    <source>
        <dbReference type="Google" id="ProtNLM"/>
    </source>
</evidence>
<dbReference type="NCBIfam" id="TIGR03519">
    <property type="entry name" value="T9SS_PorP_fam"/>
    <property type="match status" value="1"/>
</dbReference>